<keyword evidence="2" id="KW-1185">Reference proteome</keyword>
<dbReference type="Proteomes" id="UP000095287">
    <property type="component" value="Unplaced"/>
</dbReference>
<dbReference type="WBParaSite" id="L893_g27156.t1">
    <property type="protein sequence ID" value="L893_g27156.t1"/>
    <property type="gene ID" value="L893_g27156"/>
</dbReference>
<evidence type="ECO:0000313" key="3">
    <source>
        <dbReference type="WBParaSite" id="L893_g27156.t1"/>
    </source>
</evidence>
<protein>
    <submittedName>
        <fullName evidence="3">Uncharacterized protein</fullName>
    </submittedName>
</protein>
<name>A0A1I7ZKB3_9BILA</name>
<feature type="region of interest" description="Disordered" evidence="1">
    <location>
        <begin position="28"/>
        <end position="52"/>
    </location>
</feature>
<organism evidence="2 3">
    <name type="scientific">Steinernema glaseri</name>
    <dbReference type="NCBI Taxonomy" id="37863"/>
    <lineage>
        <taxon>Eukaryota</taxon>
        <taxon>Metazoa</taxon>
        <taxon>Ecdysozoa</taxon>
        <taxon>Nematoda</taxon>
        <taxon>Chromadorea</taxon>
        <taxon>Rhabditida</taxon>
        <taxon>Tylenchina</taxon>
        <taxon>Panagrolaimomorpha</taxon>
        <taxon>Strongyloidoidea</taxon>
        <taxon>Steinernematidae</taxon>
        <taxon>Steinernema</taxon>
    </lineage>
</organism>
<sequence length="73" mass="8308">MCSKKFLSRMRKERYTGSSADQWNLYGIPDLASRPDPEASGIPSRNPDPTRPEIEIGTQLCWCLTLFQKLAFS</sequence>
<accession>A0A1I7ZKB3</accession>
<reference evidence="3" key="1">
    <citation type="submission" date="2016-11" db="UniProtKB">
        <authorList>
            <consortium name="WormBaseParasite"/>
        </authorList>
    </citation>
    <scope>IDENTIFICATION</scope>
</reference>
<proteinExistence type="predicted"/>
<evidence type="ECO:0000256" key="1">
    <source>
        <dbReference type="SAM" id="MobiDB-lite"/>
    </source>
</evidence>
<evidence type="ECO:0000313" key="2">
    <source>
        <dbReference type="Proteomes" id="UP000095287"/>
    </source>
</evidence>
<dbReference type="AlphaFoldDB" id="A0A1I7ZKB3"/>